<dbReference type="AlphaFoldDB" id="A0A2T6K7N8"/>
<dbReference type="Proteomes" id="UP000244523">
    <property type="component" value="Unassembled WGS sequence"/>
</dbReference>
<accession>A0A2T6K7N8</accession>
<keyword evidence="4" id="KW-1185">Reference proteome</keyword>
<gene>
    <name evidence="3" type="ORF">C8N45_11761</name>
</gene>
<organism evidence="3 4">
    <name type="scientific">Yoonia sediminilitoris</name>
    <dbReference type="NCBI Taxonomy" id="1286148"/>
    <lineage>
        <taxon>Bacteria</taxon>
        <taxon>Pseudomonadati</taxon>
        <taxon>Pseudomonadota</taxon>
        <taxon>Alphaproteobacteria</taxon>
        <taxon>Rhodobacterales</taxon>
        <taxon>Paracoccaceae</taxon>
        <taxon>Yoonia</taxon>
    </lineage>
</organism>
<keyword evidence="1" id="KW-1133">Transmembrane helix</keyword>
<protein>
    <submittedName>
        <fullName evidence="3">Zc3h12a-like ribonuclease protein</fullName>
    </submittedName>
</protein>
<feature type="domain" description="RNase NYN" evidence="2">
    <location>
        <begin position="74"/>
        <end position="179"/>
    </location>
</feature>
<keyword evidence="1" id="KW-0472">Membrane</keyword>
<dbReference type="InterPro" id="IPR021869">
    <property type="entry name" value="RNase_Zc3h12_NYN"/>
</dbReference>
<sequence>MRILKGIIVWLLGLMLLCAVVLPETADKARIIDGIGKGVFTVFGLICLCYLVRLRRWRRSKPQAPKTTGALGNPVIVDGSNVMHWGGDPSIKVLTRVLQELQARGYTPLVFFDANVGYKLFDRHVAPKELARHLDLPPDQVTLAPSGTAADEILLDRAVADGLRVVTNDRFLDWKQKFPKVGEKGFLVKGKWQQGSVILLGLGRGLPVAA</sequence>
<dbReference type="Pfam" id="PF11977">
    <property type="entry name" value="RNase_Zc3h12a"/>
    <property type="match status" value="1"/>
</dbReference>
<evidence type="ECO:0000313" key="3">
    <source>
        <dbReference type="EMBL" id="PUB10716.1"/>
    </source>
</evidence>
<dbReference type="OrthoDB" id="5196680at2"/>
<evidence type="ECO:0000256" key="1">
    <source>
        <dbReference type="SAM" id="Phobius"/>
    </source>
</evidence>
<keyword evidence="1" id="KW-0812">Transmembrane</keyword>
<reference evidence="3 4" key="1">
    <citation type="submission" date="2018-04" db="EMBL/GenBank/DDBJ databases">
        <title>Genomic Encyclopedia of Archaeal and Bacterial Type Strains, Phase II (KMG-II): from individual species to whole genera.</title>
        <authorList>
            <person name="Goeker M."/>
        </authorList>
    </citation>
    <scope>NUCLEOTIDE SEQUENCE [LARGE SCALE GENOMIC DNA]</scope>
    <source>
        <strain evidence="3 4">DSM 29955</strain>
    </source>
</reference>
<dbReference type="Gene3D" id="3.40.50.11980">
    <property type="match status" value="1"/>
</dbReference>
<evidence type="ECO:0000313" key="4">
    <source>
        <dbReference type="Proteomes" id="UP000244523"/>
    </source>
</evidence>
<name>A0A2T6K7N8_9RHOB</name>
<comment type="caution">
    <text evidence="3">The sequence shown here is derived from an EMBL/GenBank/DDBJ whole genome shotgun (WGS) entry which is preliminary data.</text>
</comment>
<evidence type="ECO:0000259" key="2">
    <source>
        <dbReference type="Pfam" id="PF11977"/>
    </source>
</evidence>
<feature type="transmembrane region" description="Helical" evidence="1">
    <location>
        <begin position="34"/>
        <end position="52"/>
    </location>
</feature>
<dbReference type="EMBL" id="QBUD01000017">
    <property type="protein sequence ID" value="PUB10716.1"/>
    <property type="molecule type" value="Genomic_DNA"/>
</dbReference>
<dbReference type="RefSeq" id="WP_108388568.1">
    <property type="nucleotide sequence ID" value="NZ_QBUD01000017.1"/>
</dbReference>
<proteinExistence type="predicted"/>